<evidence type="ECO:0000256" key="5">
    <source>
        <dbReference type="ARBA" id="ARBA00022989"/>
    </source>
</evidence>
<feature type="transmembrane region" description="Helical" evidence="7">
    <location>
        <begin position="371"/>
        <end position="387"/>
    </location>
</feature>
<feature type="transmembrane region" description="Helical" evidence="7">
    <location>
        <begin position="347"/>
        <end position="365"/>
    </location>
</feature>
<feature type="transmembrane region" description="Helical" evidence="7">
    <location>
        <begin position="275"/>
        <end position="297"/>
    </location>
</feature>
<name>A0ABX1QCD0_9RHOO</name>
<dbReference type="Proteomes" id="UP000648984">
    <property type="component" value="Unassembled WGS sequence"/>
</dbReference>
<accession>A0ABX1QCD0</accession>
<feature type="transmembrane region" description="Helical" evidence="7">
    <location>
        <begin position="73"/>
        <end position="99"/>
    </location>
</feature>
<organism evidence="9 10">
    <name type="scientific">Aromatoleum diolicum</name>
    <dbReference type="NCBI Taxonomy" id="75796"/>
    <lineage>
        <taxon>Bacteria</taxon>
        <taxon>Pseudomonadati</taxon>
        <taxon>Pseudomonadota</taxon>
        <taxon>Betaproteobacteria</taxon>
        <taxon>Rhodocyclales</taxon>
        <taxon>Rhodocyclaceae</taxon>
        <taxon>Aromatoleum</taxon>
    </lineage>
</organism>
<evidence type="ECO:0000259" key="8">
    <source>
        <dbReference type="PROSITE" id="PS50850"/>
    </source>
</evidence>
<keyword evidence="3" id="KW-1003">Cell membrane</keyword>
<keyword evidence="5 7" id="KW-1133">Transmembrane helix</keyword>
<sequence length="412" mass="43043">MKTITGTILLALLAGCLAAAQIGKVPPAIHAVREDLLLSLVQAGWMATAINAMTATLGVAVGVWMARFGAQRGLLWGLILLALGSALGAEATVGAFLIGSRVFEGLGFVLVVVSAPSLIAAALAHDPARRRSVLSLWSCYMPVGMAAMMTVAPLLLERYGWRGLWWWNSGAIVACIIVALGLRRRLAAPDDASPGRMLKVTQTRLFRPGPWLMGACFCCYSAIWFMLATWLPSFAVEHMGYTPRGAAWLTAIAVAANIGGNLSASYWAAQDVPRWGLLAGVQIMLGVLGWFVFSAGFDPTLRSIAAIIACGAAGALPATVMAGIPFHACEPAEIAVGNGIVMQCSNLGSFVGVPAIAALATSLGGWDGGRWLIPVLASIGVLAAWSLRGIERRMNAAALALAPATGELVRQN</sequence>
<comment type="subcellular location">
    <subcellularLocation>
        <location evidence="1">Cell membrane</location>
        <topology evidence="1">Multi-pass membrane protein</topology>
    </subcellularLocation>
</comment>
<feature type="transmembrane region" description="Helical" evidence="7">
    <location>
        <begin position="44"/>
        <end position="66"/>
    </location>
</feature>
<keyword evidence="6 7" id="KW-0472">Membrane</keyword>
<dbReference type="EMBL" id="WTVQ01000014">
    <property type="protein sequence ID" value="NMG75147.1"/>
    <property type="molecule type" value="Genomic_DNA"/>
</dbReference>
<feature type="transmembrane region" description="Helical" evidence="7">
    <location>
        <begin position="205"/>
        <end position="227"/>
    </location>
</feature>
<evidence type="ECO:0000313" key="10">
    <source>
        <dbReference type="Proteomes" id="UP000648984"/>
    </source>
</evidence>
<comment type="caution">
    <text evidence="9">The sequence shown here is derived from an EMBL/GenBank/DDBJ whole genome shotgun (WGS) entry which is preliminary data.</text>
</comment>
<dbReference type="PANTHER" id="PTHR42718">
    <property type="entry name" value="MAJOR FACILITATOR SUPERFAMILY MULTIDRUG TRANSPORTER MFSC"/>
    <property type="match status" value="1"/>
</dbReference>
<dbReference type="CDD" id="cd06174">
    <property type="entry name" value="MFS"/>
    <property type="match status" value="1"/>
</dbReference>
<evidence type="ECO:0000256" key="3">
    <source>
        <dbReference type="ARBA" id="ARBA00022475"/>
    </source>
</evidence>
<keyword evidence="2" id="KW-0813">Transport</keyword>
<feature type="transmembrane region" description="Helical" evidence="7">
    <location>
        <begin position="247"/>
        <end position="268"/>
    </location>
</feature>
<evidence type="ECO:0000256" key="7">
    <source>
        <dbReference type="SAM" id="Phobius"/>
    </source>
</evidence>
<evidence type="ECO:0000256" key="4">
    <source>
        <dbReference type="ARBA" id="ARBA00022692"/>
    </source>
</evidence>
<gene>
    <name evidence="9" type="ORF">GPA25_10310</name>
</gene>
<dbReference type="PANTHER" id="PTHR42718:SF46">
    <property type="entry name" value="BLR6921 PROTEIN"/>
    <property type="match status" value="1"/>
</dbReference>
<evidence type="ECO:0000313" key="9">
    <source>
        <dbReference type="EMBL" id="NMG75147.1"/>
    </source>
</evidence>
<dbReference type="InterPro" id="IPR020846">
    <property type="entry name" value="MFS_dom"/>
</dbReference>
<keyword evidence="4 7" id="KW-0812">Transmembrane</keyword>
<dbReference type="InterPro" id="IPR011701">
    <property type="entry name" value="MFS"/>
</dbReference>
<protein>
    <submittedName>
        <fullName evidence="9">MFS transporter</fullName>
    </submittedName>
</protein>
<evidence type="ECO:0000256" key="6">
    <source>
        <dbReference type="ARBA" id="ARBA00023136"/>
    </source>
</evidence>
<dbReference type="RefSeq" id="WP_169260294.1">
    <property type="nucleotide sequence ID" value="NZ_WTVQ01000014.1"/>
</dbReference>
<dbReference type="Gene3D" id="1.20.1250.20">
    <property type="entry name" value="MFS general substrate transporter like domains"/>
    <property type="match status" value="1"/>
</dbReference>
<dbReference type="PROSITE" id="PS51257">
    <property type="entry name" value="PROKAR_LIPOPROTEIN"/>
    <property type="match status" value="1"/>
</dbReference>
<proteinExistence type="predicted"/>
<evidence type="ECO:0000256" key="2">
    <source>
        <dbReference type="ARBA" id="ARBA00022448"/>
    </source>
</evidence>
<reference evidence="9 10" key="1">
    <citation type="submission" date="2019-12" db="EMBL/GenBank/DDBJ databases">
        <title>Comparative genomics gives insights into the taxonomy of the Azoarcus-Aromatoleum group and reveals separate origins of nif in the plant-associated Azoarcus and non-plant-associated Aromatoleum sub-groups.</title>
        <authorList>
            <person name="Lafos M."/>
            <person name="Maluk M."/>
            <person name="Batista M."/>
            <person name="Junghare M."/>
            <person name="Carmona M."/>
            <person name="Faoro H."/>
            <person name="Cruz L.M."/>
            <person name="Battistoni F."/>
            <person name="De Souza E."/>
            <person name="Pedrosa F."/>
            <person name="Chen W.-M."/>
            <person name="Poole P.S."/>
            <person name="Dixon R.A."/>
            <person name="James E.K."/>
        </authorList>
    </citation>
    <scope>NUCLEOTIDE SEQUENCE [LARGE SCALE GENOMIC DNA]</scope>
    <source>
        <strain evidence="9 10">22Lin</strain>
    </source>
</reference>
<feature type="transmembrane region" description="Helical" evidence="7">
    <location>
        <begin position="105"/>
        <end position="124"/>
    </location>
</feature>
<dbReference type="Pfam" id="PF07690">
    <property type="entry name" value="MFS_1"/>
    <property type="match status" value="1"/>
</dbReference>
<dbReference type="InterPro" id="IPR036259">
    <property type="entry name" value="MFS_trans_sf"/>
</dbReference>
<dbReference type="SUPFAM" id="SSF103473">
    <property type="entry name" value="MFS general substrate transporter"/>
    <property type="match status" value="1"/>
</dbReference>
<dbReference type="PROSITE" id="PS50850">
    <property type="entry name" value="MFS"/>
    <property type="match status" value="1"/>
</dbReference>
<feature type="transmembrane region" description="Helical" evidence="7">
    <location>
        <begin position="133"/>
        <end position="152"/>
    </location>
</feature>
<feature type="transmembrane region" description="Helical" evidence="7">
    <location>
        <begin position="164"/>
        <end position="184"/>
    </location>
</feature>
<keyword evidence="10" id="KW-1185">Reference proteome</keyword>
<feature type="domain" description="Major facilitator superfamily (MFS) profile" evidence="8">
    <location>
        <begin position="7"/>
        <end position="392"/>
    </location>
</feature>
<feature type="transmembrane region" description="Helical" evidence="7">
    <location>
        <begin position="303"/>
        <end position="326"/>
    </location>
</feature>
<evidence type="ECO:0000256" key="1">
    <source>
        <dbReference type="ARBA" id="ARBA00004651"/>
    </source>
</evidence>